<dbReference type="GeneID" id="24723385"/>
<evidence type="ECO:0000313" key="1">
    <source>
        <dbReference type="EMBL" id="AHJ87159.1"/>
    </source>
</evidence>
<dbReference type="Proteomes" id="UP000033014">
    <property type="component" value="Segment"/>
</dbReference>
<gene>
    <name evidence="1" type="ORF">BCP8-2_121</name>
</gene>
<dbReference type="OrthoDB" id="19951at10239"/>
<dbReference type="KEGG" id="vg:24723385"/>
<reference evidence="2" key="1">
    <citation type="submission" date="2014-01" db="EMBL/GenBank/DDBJ databases">
        <title>Genomic and Proteomic Analysis of Broad Host Range Virulent Bacillus Group Phage BCP8-2 Leading To the Creation of New Genus within Myoviruses.</title>
        <authorList>
            <person name="Bandara N."/>
            <person name="Asare P.T."/>
            <person name="Kim K.P."/>
        </authorList>
    </citation>
    <scope>NUCLEOTIDE SEQUENCE [LARGE SCALE GENOMIC DNA]</scope>
</reference>
<dbReference type="EMBL" id="KJ081346">
    <property type="protein sequence ID" value="AHJ87159.1"/>
    <property type="molecule type" value="Genomic_DNA"/>
</dbReference>
<reference evidence="1 2" key="2">
    <citation type="journal article" date="2015" name="Arch. Virol.">
        <title>Complete genome sequence analysis and identification of putative metallo-beta-lactamase and SpoIIIE homologs in Bacillus cereus group phage BCP8-2, a new member of the proposed Bastille-like group.</title>
        <authorList>
            <person name="Asare P.T."/>
            <person name="Bandara N."/>
            <person name="Jeong T.Y."/>
            <person name="Ryu S."/>
            <person name="Klumpp J."/>
            <person name="Kim K.P."/>
        </authorList>
    </citation>
    <scope>NUCLEOTIDE SEQUENCE [LARGE SCALE GENOMIC DNA]</scope>
    <source>
        <strain evidence="1">BCP8-2</strain>
    </source>
</reference>
<name>A0A0E3D9C0_9CAUD</name>
<evidence type="ECO:0000313" key="2">
    <source>
        <dbReference type="Proteomes" id="UP000033014"/>
    </source>
</evidence>
<proteinExistence type="predicted"/>
<keyword evidence="2" id="KW-1185">Reference proteome</keyword>
<protein>
    <submittedName>
        <fullName evidence="1">Uncharacterized protein</fullName>
    </submittedName>
</protein>
<accession>A0A0E3D9C0</accession>
<organism evidence="1 2">
    <name type="scientific">Bacillus phage BCP8-2</name>
    <dbReference type="NCBI Taxonomy" id="1129192"/>
    <lineage>
        <taxon>Viruses</taxon>
        <taxon>Duplodnaviria</taxon>
        <taxon>Heunggongvirae</taxon>
        <taxon>Uroviricota</taxon>
        <taxon>Caudoviricetes</taxon>
        <taxon>Herelleviridae</taxon>
        <taxon>Bastillevirinae</taxon>
        <taxon>Caeruleovirus</taxon>
        <taxon>Caeruleovirus BCP82</taxon>
    </lineage>
</organism>
<dbReference type="RefSeq" id="YP_009149682.1">
    <property type="nucleotide sequence ID" value="NC_027355.1"/>
</dbReference>
<sequence>MRQSLYLRERLDADILDVVEPLMKHASFAHVIRELIRDGIKYRAMQKNGVTYEKVIQSNTVSKPYKPKASGVKYENIPQSNTKPLMNVQIKKKEMSKQDIESKLDAF</sequence>